<organism evidence="1">
    <name type="scientific">viral metagenome</name>
    <dbReference type="NCBI Taxonomy" id="1070528"/>
    <lineage>
        <taxon>unclassified sequences</taxon>
        <taxon>metagenomes</taxon>
        <taxon>organismal metagenomes</taxon>
    </lineage>
</organism>
<dbReference type="EMBL" id="MT142661">
    <property type="protein sequence ID" value="QJA86826.1"/>
    <property type="molecule type" value="Genomic_DNA"/>
</dbReference>
<name>A0A6M3KXD2_9ZZZZ</name>
<proteinExistence type="predicted"/>
<dbReference type="AlphaFoldDB" id="A0A6M3KXD2"/>
<accession>A0A6M3KXD2</accession>
<sequence length="47" mass="5612">MREDIIIKFTKKIQLAILFDANSRLQYVILTVGLKNIINYERKLTWS</sequence>
<reference evidence="1" key="1">
    <citation type="submission" date="2020-03" db="EMBL/GenBank/DDBJ databases">
        <title>The deep terrestrial virosphere.</title>
        <authorList>
            <person name="Holmfeldt K."/>
            <person name="Nilsson E."/>
            <person name="Simone D."/>
            <person name="Lopez-Fernandez M."/>
            <person name="Wu X."/>
            <person name="de Brujin I."/>
            <person name="Lundin D."/>
            <person name="Andersson A."/>
            <person name="Bertilsson S."/>
            <person name="Dopson M."/>
        </authorList>
    </citation>
    <scope>NUCLEOTIDE SEQUENCE</scope>
    <source>
        <strain evidence="1">MM415B03118</strain>
    </source>
</reference>
<evidence type="ECO:0000313" key="1">
    <source>
        <dbReference type="EMBL" id="QJA86826.1"/>
    </source>
</evidence>
<gene>
    <name evidence="1" type="ORF">MM415B03118_0012</name>
</gene>
<protein>
    <submittedName>
        <fullName evidence="1">Uncharacterized protein</fullName>
    </submittedName>
</protein>